<evidence type="ECO:0000313" key="2">
    <source>
        <dbReference type="Proteomes" id="UP000288052"/>
    </source>
</evidence>
<name>A0A430F711_9BIFI</name>
<accession>A0A430F711</accession>
<evidence type="ECO:0000313" key="1">
    <source>
        <dbReference type="EMBL" id="RSX48715.1"/>
    </source>
</evidence>
<comment type="caution">
    <text evidence="1">The sequence shown here is derived from an EMBL/GenBank/DDBJ whole genome shotgun (WGS) entry which is preliminary data.</text>
</comment>
<proteinExistence type="predicted"/>
<sequence>MRRRIIMNRTHETLAFDFDERTGHPAGHRRGNR</sequence>
<organism evidence="1 2">
    <name type="scientific">Bifidobacterium castoris</name>
    <dbReference type="NCBI Taxonomy" id="2306972"/>
    <lineage>
        <taxon>Bacteria</taxon>
        <taxon>Bacillati</taxon>
        <taxon>Actinomycetota</taxon>
        <taxon>Actinomycetes</taxon>
        <taxon>Bifidobacteriales</taxon>
        <taxon>Bifidobacteriaceae</taxon>
        <taxon>Bifidobacterium</taxon>
    </lineage>
</organism>
<dbReference type="EMBL" id="QXGI01000003">
    <property type="protein sequence ID" value="RSX48715.1"/>
    <property type="molecule type" value="Genomic_DNA"/>
</dbReference>
<keyword evidence="2" id="KW-1185">Reference proteome</keyword>
<dbReference type="AlphaFoldDB" id="A0A430F711"/>
<reference evidence="1 2" key="1">
    <citation type="submission" date="2018-09" db="EMBL/GenBank/DDBJ databases">
        <title>Characterization of the phylogenetic diversity of five novel species belonging to the genus Bifidobacterium.</title>
        <authorList>
            <person name="Lugli G.A."/>
            <person name="Duranti S."/>
            <person name="Milani C."/>
        </authorList>
    </citation>
    <scope>NUCLEOTIDE SEQUENCE [LARGE SCALE GENOMIC DNA]</scope>
    <source>
        <strain evidence="1 2">2020B</strain>
    </source>
</reference>
<dbReference type="Proteomes" id="UP000288052">
    <property type="component" value="Unassembled WGS sequence"/>
</dbReference>
<gene>
    <name evidence="1" type="ORF">D2E22_0853</name>
</gene>
<protein>
    <submittedName>
        <fullName evidence="1">Uncharacterized protein</fullName>
    </submittedName>
</protein>